<evidence type="ECO:0000313" key="2">
    <source>
        <dbReference type="EMBL" id="KAF5326596.1"/>
    </source>
</evidence>
<accession>A0A8H5BPD9</accession>
<reference evidence="2 3" key="1">
    <citation type="journal article" date="2020" name="ISME J.">
        <title>Uncovering the hidden diversity of litter-decomposition mechanisms in mushroom-forming fungi.</title>
        <authorList>
            <person name="Floudas D."/>
            <person name="Bentzer J."/>
            <person name="Ahren D."/>
            <person name="Johansson T."/>
            <person name="Persson P."/>
            <person name="Tunlid A."/>
        </authorList>
    </citation>
    <scope>NUCLEOTIDE SEQUENCE [LARGE SCALE GENOMIC DNA]</scope>
    <source>
        <strain evidence="2 3">CBS 175.51</strain>
    </source>
</reference>
<dbReference type="AlphaFoldDB" id="A0A8H5BPD9"/>
<keyword evidence="3" id="KW-1185">Reference proteome</keyword>
<feature type="compositionally biased region" description="Polar residues" evidence="1">
    <location>
        <begin position="95"/>
        <end position="106"/>
    </location>
</feature>
<protein>
    <submittedName>
        <fullName evidence="2">Uncharacterized protein</fullName>
    </submittedName>
</protein>
<comment type="caution">
    <text evidence="2">The sequence shown here is derived from an EMBL/GenBank/DDBJ whole genome shotgun (WGS) entry which is preliminary data.</text>
</comment>
<feature type="region of interest" description="Disordered" evidence="1">
    <location>
        <begin position="279"/>
        <end position="340"/>
    </location>
</feature>
<feature type="region of interest" description="Disordered" evidence="1">
    <location>
        <begin position="182"/>
        <end position="204"/>
    </location>
</feature>
<proteinExistence type="predicted"/>
<dbReference type="OrthoDB" id="10315001at2759"/>
<dbReference type="Proteomes" id="UP000541558">
    <property type="component" value="Unassembled WGS sequence"/>
</dbReference>
<evidence type="ECO:0000256" key="1">
    <source>
        <dbReference type="SAM" id="MobiDB-lite"/>
    </source>
</evidence>
<name>A0A8H5BPD9_9AGAR</name>
<dbReference type="EMBL" id="JAACJK010000163">
    <property type="protein sequence ID" value="KAF5326596.1"/>
    <property type="molecule type" value="Genomic_DNA"/>
</dbReference>
<organism evidence="2 3">
    <name type="scientific">Ephemerocybe angulata</name>
    <dbReference type="NCBI Taxonomy" id="980116"/>
    <lineage>
        <taxon>Eukaryota</taxon>
        <taxon>Fungi</taxon>
        <taxon>Dikarya</taxon>
        <taxon>Basidiomycota</taxon>
        <taxon>Agaricomycotina</taxon>
        <taxon>Agaricomycetes</taxon>
        <taxon>Agaricomycetidae</taxon>
        <taxon>Agaricales</taxon>
        <taxon>Agaricineae</taxon>
        <taxon>Psathyrellaceae</taxon>
        <taxon>Ephemerocybe</taxon>
    </lineage>
</organism>
<feature type="compositionally biased region" description="Pro residues" evidence="1">
    <location>
        <begin position="56"/>
        <end position="65"/>
    </location>
</feature>
<feature type="region of interest" description="Disordered" evidence="1">
    <location>
        <begin position="1"/>
        <end position="142"/>
    </location>
</feature>
<feature type="compositionally biased region" description="Basic and acidic residues" evidence="1">
    <location>
        <begin position="317"/>
        <end position="327"/>
    </location>
</feature>
<evidence type="ECO:0000313" key="3">
    <source>
        <dbReference type="Proteomes" id="UP000541558"/>
    </source>
</evidence>
<sequence length="340" mass="37261">MSSTRRSESPMDVDSVQSGPLRPVFDWSPSAKPIPNRTKIGSTSHSRESSHSKLPYHPPSPPPKSRYPNPLTGPAIPGPSRTFFHRYSTSPPPLVTSSYSPCSSVLPTPLASPDLPRRDAPKRKHSEVPSQQTVPPIQEKGPNTHRLLRDLLNETEVPPPTSKSINLPSTFAPRISAPISISRISSKVPREGPGSETGSKKRRRVDTYADTDVWGPIATPQVLTVPFIEAIPVLESHSDYTSVPRLIQRRDSGDEAATTTRLRVFTGYAISGYVRELDVETHSRRKSQTSVTGAPGTGQGPMEGVGARHPRHPHSRSRSEMVKELCRRKSRQGSGRASYS</sequence>
<gene>
    <name evidence="2" type="ORF">D9611_000738</name>
</gene>